<dbReference type="CDD" id="cd05154">
    <property type="entry name" value="ACAD10_11_N-like"/>
    <property type="match status" value="1"/>
</dbReference>
<dbReference type="InterPro" id="IPR002575">
    <property type="entry name" value="Aminoglycoside_PTrfase"/>
</dbReference>
<dbReference type="InterPro" id="IPR041726">
    <property type="entry name" value="ACAD10_11_N"/>
</dbReference>
<protein>
    <submittedName>
        <fullName evidence="2">Predicted kinase, aminoglycoside phosphotransferase (APT) family</fullName>
    </submittedName>
</protein>
<name>A0A1H6DVU2_9PSEU</name>
<evidence type="ECO:0000313" key="3">
    <source>
        <dbReference type="EMBL" id="SFD99104.1"/>
    </source>
</evidence>
<dbReference type="SUPFAM" id="SSF56112">
    <property type="entry name" value="Protein kinase-like (PK-like)"/>
    <property type="match status" value="1"/>
</dbReference>
<dbReference type="EMBL" id="FNVB01000007">
    <property type="protein sequence ID" value="SEG88715.1"/>
    <property type="molecule type" value="Genomic_DNA"/>
</dbReference>
<dbReference type="InterPro" id="IPR011009">
    <property type="entry name" value="Kinase-like_dom_sf"/>
</dbReference>
<gene>
    <name evidence="2" type="ORF">SAMN02982929_05007</name>
    <name evidence="3" type="ORF">SAMN05216506_10821</name>
</gene>
<evidence type="ECO:0000313" key="4">
    <source>
        <dbReference type="Proteomes" id="UP000199690"/>
    </source>
</evidence>
<dbReference type="PANTHER" id="PTHR47829:SF1">
    <property type="entry name" value="HAD FAMILY PHOSPHATASE"/>
    <property type="match status" value="1"/>
</dbReference>
<reference evidence="2" key="2">
    <citation type="submission" date="2016-10" db="EMBL/GenBank/DDBJ databases">
        <authorList>
            <person name="de Groot N.N."/>
        </authorList>
    </citation>
    <scope>NUCLEOTIDE SEQUENCE [LARGE SCALE GENOMIC DNA]</scope>
    <source>
        <strain evidence="2">ATCC 20501</strain>
    </source>
</reference>
<dbReference type="InterPro" id="IPR052898">
    <property type="entry name" value="ACAD10-like"/>
</dbReference>
<sequence>MTAEPLPGLDLDRLRAHLDAERPGLLAGPLTGELVQGGRSNLTYLVSDGQQRWVVRRPPLGHVLATAHDMGREFRVMSALAGTDVPVPRTHLLCQDDGVLGAPFYVMEYVPGTVYRTQRLTEQLAAQQRVDLSWQLVDVLADLHSIDPESVGLGDFGRPQGFLERQVRRWSKQLAASRSRDIDGIEELATRLAGNLPATSRAGIVHGDYRLDNVIVDDQRIAAVLDWEMATLGDPLTDLGLLAVYWEGFSGIERNPIAKGIGPEHGFPTAQQLLARYAERSGTDLSELDWYVAFGFFKIAVILEGIHYRFIHDQTVGEGFDHVGALVSPLVAQGLATLQDGPRTHPA</sequence>
<proteinExistence type="predicted"/>
<evidence type="ECO:0000259" key="1">
    <source>
        <dbReference type="Pfam" id="PF01636"/>
    </source>
</evidence>
<dbReference type="SMR" id="A0A1H6DVU2"/>
<dbReference type="Gene3D" id="3.90.1200.10">
    <property type="match status" value="1"/>
</dbReference>
<feature type="domain" description="Aminoglycoside phosphotransferase" evidence="1">
    <location>
        <begin position="33"/>
        <end position="247"/>
    </location>
</feature>
<organism evidence="2 5">
    <name type="scientific">Saccharopolyspora kobensis</name>
    <dbReference type="NCBI Taxonomy" id="146035"/>
    <lineage>
        <taxon>Bacteria</taxon>
        <taxon>Bacillati</taxon>
        <taxon>Actinomycetota</taxon>
        <taxon>Actinomycetes</taxon>
        <taxon>Pseudonocardiales</taxon>
        <taxon>Pseudonocardiaceae</taxon>
        <taxon>Saccharopolyspora</taxon>
    </lineage>
</organism>
<dbReference type="RefSeq" id="WP_093354654.1">
    <property type="nucleotide sequence ID" value="NZ_FNVB01000007.1"/>
</dbReference>
<keyword evidence="4" id="KW-1185">Reference proteome</keyword>
<evidence type="ECO:0000313" key="2">
    <source>
        <dbReference type="EMBL" id="SEG88715.1"/>
    </source>
</evidence>
<dbReference type="Proteomes" id="UP000236729">
    <property type="component" value="Unassembled WGS sequence"/>
</dbReference>
<dbReference type="Pfam" id="PF01636">
    <property type="entry name" value="APH"/>
    <property type="match status" value="1"/>
</dbReference>
<keyword evidence="2" id="KW-0808">Transferase</keyword>
<keyword evidence="2" id="KW-0418">Kinase</keyword>
<dbReference type="EMBL" id="FOME01000008">
    <property type="protein sequence ID" value="SFD99104.1"/>
    <property type="molecule type" value="Genomic_DNA"/>
</dbReference>
<evidence type="ECO:0000313" key="5">
    <source>
        <dbReference type="Proteomes" id="UP000236729"/>
    </source>
</evidence>
<reference evidence="4 5" key="1">
    <citation type="submission" date="2016-10" db="EMBL/GenBank/DDBJ databases">
        <authorList>
            <person name="Varghese N."/>
            <person name="Submissions S."/>
        </authorList>
    </citation>
    <scope>NUCLEOTIDE SEQUENCE [LARGE SCALE GENOMIC DNA]</scope>
    <source>
        <strain evidence="5">ATCC 20501</strain>
        <strain evidence="3 4">CGMCC 4.3529</strain>
    </source>
</reference>
<dbReference type="Gene3D" id="3.30.200.20">
    <property type="entry name" value="Phosphorylase Kinase, domain 1"/>
    <property type="match status" value="1"/>
</dbReference>
<accession>A0A1I1WV94</accession>
<dbReference type="GO" id="GO:0016301">
    <property type="term" value="F:kinase activity"/>
    <property type="evidence" value="ECO:0007669"/>
    <property type="project" value="UniProtKB-KW"/>
</dbReference>
<accession>A0A1H6DVU2</accession>
<dbReference type="Proteomes" id="UP000199690">
    <property type="component" value="Unassembled WGS sequence"/>
</dbReference>
<dbReference type="AlphaFoldDB" id="A0A1H6DVU2"/>
<dbReference type="PANTHER" id="PTHR47829">
    <property type="entry name" value="HYDROLASE, PUTATIVE (AFU_ORTHOLOGUE AFUA_1G12880)-RELATED"/>
    <property type="match status" value="1"/>
</dbReference>